<accession>X6PEL1</accession>
<dbReference type="GO" id="GO:0000956">
    <property type="term" value="P:nuclear-transcribed mRNA catabolic process"/>
    <property type="evidence" value="ECO:0007669"/>
    <property type="project" value="TreeGrafter"/>
</dbReference>
<evidence type="ECO:0000256" key="1">
    <source>
        <dbReference type="ARBA" id="ARBA00038299"/>
    </source>
</evidence>
<dbReference type="AlphaFoldDB" id="X6PEL1"/>
<dbReference type="Proteomes" id="UP000023152">
    <property type="component" value="Unassembled WGS sequence"/>
</dbReference>
<dbReference type="Gene3D" id="3.40.50.12390">
    <property type="match status" value="1"/>
</dbReference>
<sequence length="155" mass="18092">MGIPAFFPFLIMKYPKILKNKKQKTKKENPQNETEMIELMKKYVDIVVNECVKKDGPPPRTKMMEQRERRFCASIEMQEENEKWDKNVITPGSKFMEKVMKGLCQYITNSLQLKHNVIFSSSNVPGEGEHKILDFIRNLQLKRGAASQAKYNPTH</sequence>
<comment type="caution">
    <text evidence="3">The sequence shown here is derived from an EMBL/GenBank/DDBJ whole genome shotgun (WGS) entry which is preliminary data.</text>
</comment>
<dbReference type="GO" id="GO:0004534">
    <property type="term" value="F:5'-3' RNA exonuclease activity"/>
    <property type="evidence" value="ECO:0007669"/>
    <property type="project" value="TreeGrafter"/>
</dbReference>
<evidence type="ECO:0000259" key="2">
    <source>
        <dbReference type="Pfam" id="PF03159"/>
    </source>
</evidence>
<evidence type="ECO:0000313" key="4">
    <source>
        <dbReference type="Proteomes" id="UP000023152"/>
    </source>
</evidence>
<comment type="similarity">
    <text evidence="1">Belongs to the 5'-3' exonuclease family.</text>
</comment>
<name>X6PEL1_RETFI</name>
<dbReference type="GO" id="GO:0005634">
    <property type="term" value="C:nucleus"/>
    <property type="evidence" value="ECO:0007669"/>
    <property type="project" value="TreeGrafter"/>
</dbReference>
<dbReference type="PANTHER" id="PTHR12341:SF7">
    <property type="entry name" value="5'-3' EXORIBONUCLEASE 1"/>
    <property type="match status" value="1"/>
</dbReference>
<feature type="domain" description="Xrn1 N-terminal" evidence="2">
    <location>
        <begin position="21"/>
        <end position="146"/>
    </location>
</feature>
<proteinExistence type="inferred from homology"/>
<dbReference type="EMBL" id="ASPP01000435">
    <property type="protein sequence ID" value="ETO36661.1"/>
    <property type="molecule type" value="Genomic_DNA"/>
</dbReference>
<evidence type="ECO:0000313" key="3">
    <source>
        <dbReference type="EMBL" id="ETO36661.1"/>
    </source>
</evidence>
<feature type="non-terminal residue" evidence="3">
    <location>
        <position position="155"/>
    </location>
</feature>
<dbReference type="InterPro" id="IPR027073">
    <property type="entry name" value="5_3_exoribonuclease"/>
</dbReference>
<protein>
    <submittedName>
        <fullName evidence="3">5'-3' exoribonuclease</fullName>
    </submittedName>
</protein>
<reference evidence="3 4" key="1">
    <citation type="journal article" date="2013" name="Curr. Biol.">
        <title>The Genome of the Foraminiferan Reticulomyxa filosa.</title>
        <authorList>
            <person name="Glockner G."/>
            <person name="Hulsmann N."/>
            <person name="Schleicher M."/>
            <person name="Noegel A.A."/>
            <person name="Eichinger L."/>
            <person name="Gallinger C."/>
            <person name="Pawlowski J."/>
            <person name="Sierra R."/>
            <person name="Euteneuer U."/>
            <person name="Pillet L."/>
            <person name="Moustafa A."/>
            <person name="Platzer M."/>
            <person name="Groth M."/>
            <person name="Szafranski K."/>
            <person name="Schliwa M."/>
        </authorList>
    </citation>
    <scope>NUCLEOTIDE SEQUENCE [LARGE SCALE GENOMIC DNA]</scope>
</reference>
<organism evidence="3 4">
    <name type="scientific">Reticulomyxa filosa</name>
    <dbReference type="NCBI Taxonomy" id="46433"/>
    <lineage>
        <taxon>Eukaryota</taxon>
        <taxon>Sar</taxon>
        <taxon>Rhizaria</taxon>
        <taxon>Retaria</taxon>
        <taxon>Foraminifera</taxon>
        <taxon>Monothalamids</taxon>
        <taxon>Reticulomyxidae</taxon>
        <taxon>Reticulomyxa</taxon>
    </lineage>
</organism>
<gene>
    <name evidence="3" type="ORF">RFI_00401</name>
</gene>
<keyword evidence="4" id="KW-1185">Reference proteome</keyword>
<dbReference type="InterPro" id="IPR004859">
    <property type="entry name" value="Xrn1_N"/>
</dbReference>
<dbReference type="PANTHER" id="PTHR12341">
    <property type="entry name" value="5'-&gt;3' EXORIBONUCLEASE"/>
    <property type="match status" value="1"/>
</dbReference>
<dbReference type="GO" id="GO:0003723">
    <property type="term" value="F:RNA binding"/>
    <property type="evidence" value="ECO:0007669"/>
    <property type="project" value="TreeGrafter"/>
</dbReference>
<dbReference type="OrthoDB" id="372487at2759"/>
<dbReference type="Pfam" id="PF03159">
    <property type="entry name" value="XRN_N"/>
    <property type="match status" value="1"/>
</dbReference>